<dbReference type="RefSeq" id="WP_237868172.1">
    <property type="nucleotide sequence ID" value="NZ_JAKLTR010000001.1"/>
</dbReference>
<keyword evidence="4 6" id="KW-1133">Transmembrane helix</keyword>
<evidence type="ECO:0000259" key="8">
    <source>
        <dbReference type="Pfam" id="PF12704"/>
    </source>
</evidence>
<comment type="caution">
    <text evidence="9">The sequence shown here is derived from an EMBL/GenBank/DDBJ whole genome shotgun (WGS) entry which is preliminary data.</text>
</comment>
<evidence type="ECO:0000313" key="9">
    <source>
        <dbReference type="EMBL" id="MCG2612946.1"/>
    </source>
</evidence>
<feature type="domain" description="MacB-like periplasmic core" evidence="8">
    <location>
        <begin position="20"/>
        <end position="244"/>
    </location>
</feature>
<accession>A0ABS9KKU6</accession>
<evidence type="ECO:0000256" key="1">
    <source>
        <dbReference type="ARBA" id="ARBA00004651"/>
    </source>
</evidence>
<comment type="subcellular location">
    <subcellularLocation>
        <location evidence="1">Cell membrane</location>
        <topology evidence="1">Multi-pass membrane protein</topology>
    </subcellularLocation>
</comment>
<proteinExistence type="predicted"/>
<keyword evidence="3 6" id="KW-0812">Transmembrane</keyword>
<feature type="transmembrane region" description="Helical" evidence="6">
    <location>
        <begin position="756"/>
        <end position="778"/>
    </location>
</feature>
<dbReference type="InterPro" id="IPR050250">
    <property type="entry name" value="Macrolide_Exporter_MacB"/>
</dbReference>
<feature type="transmembrane region" description="Helical" evidence="6">
    <location>
        <begin position="675"/>
        <end position="696"/>
    </location>
</feature>
<dbReference type="InterPro" id="IPR025857">
    <property type="entry name" value="MacB_PCD"/>
</dbReference>
<evidence type="ECO:0000256" key="3">
    <source>
        <dbReference type="ARBA" id="ARBA00022692"/>
    </source>
</evidence>
<feature type="transmembrane region" description="Helical" evidence="6">
    <location>
        <begin position="420"/>
        <end position="444"/>
    </location>
</feature>
<evidence type="ECO:0000256" key="4">
    <source>
        <dbReference type="ARBA" id="ARBA00022989"/>
    </source>
</evidence>
<keyword evidence="5 6" id="KW-0472">Membrane</keyword>
<feature type="domain" description="ABC3 transporter permease C-terminal" evidence="7">
    <location>
        <begin position="676"/>
        <end position="787"/>
    </location>
</feature>
<dbReference type="InterPro" id="IPR003838">
    <property type="entry name" value="ABC3_permease_C"/>
</dbReference>
<dbReference type="Pfam" id="PF12704">
    <property type="entry name" value="MacB_PCD"/>
    <property type="match status" value="1"/>
</dbReference>
<feature type="transmembrane region" description="Helical" evidence="6">
    <location>
        <begin position="376"/>
        <end position="399"/>
    </location>
</feature>
<feature type="transmembrane region" description="Helical" evidence="6">
    <location>
        <begin position="708"/>
        <end position="736"/>
    </location>
</feature>
<evidence type="ECO:0000259" key="7">
    <source>
        <dbReference type="Pfam" id="PF02687"/>
    </source>
</evidence>
<sequence>MFISHFKMAWRSLVKDRQFTILNLVGLASGLACALMIYLWIVDERNVDKYNSKDEQLYQVMQNIPHENGIETIEHTPGLLANGLAKEMPEVEFAATVVPASWFSSKGIISTGETKLKTGGQFVSADYFNIFNCPIIGGNKETLFADRQSIAISDELSEKIFRKENPIGKTIEWTQDDFNGTYRIIAVFKKNPVNASERFDILFNYALFEEKRPTILAWGNSDPSTYVLLKKRADVGLFNSRLKDYLKTKDRKAGSTLFTRRFSDKYLYGQYTDGVPTGGRIAYIKLFGATAVFILAIACINFMNLSTARAARRMKEVGIQKAMGASRSRLILQYLSESVLTSFFALLLAVVLIAALMPAFNSITGKSLSFDLNPSIITATVAITFVTGLIAGSYPALYISGFRPVAVLKGQLKTSIAELWTRKGLVVFQFALSIFAIATVLIIYRQAAFIQSKNLGYKRDNLIHFDLPIGFDSDQLASASSFINELKKIPGVTNVSSYYHNLTGGHGNIGDFSWPGKDPNTNIDFVNLEVGDGFIETVGIKMKEGRSLRIKPGEFFSPSNEIVFNESAIKAMGLSDPIGKMVKFWDRQRVIVGVTEDFHFESLYEKVKPCFFQAFPVMPNIIVKIKAGTEKQSLARIRTIFEQFNKGLAFDYRFMDEDYQAMYQSENRVAALSKYFAGLAILISCLGLFGLAAFTAQKRQKEIGIRKVVGASVSGVVFMLSKGFLQLIFIAALIALPLVWLTMTGWLNGFAYRTSIPAGIFVVTVASILLITLITVSVQSLKAALMSPVKSLRNE</sequence>
<evidence type="ECO:0000256" key="5">
    <source>
        <dbReference type="ARBA" id="ARBA00023136"/>
    </source>
</evidence>
<feature type="transmembrane region" description="Helical" evidence="6">
    <location>
        <begin position="331"/>
        <end position="356"/>
    </location>
</feature>
<protein>
    <submittedName>
        <fullName evidence="9">ABC transporter permease</fullName>
    </submittedName>
</protein>
<dbReference type="PROSITE" id="PS51257">
    <property type="entry name" value="PROKAR_LIPOPROTEIN"/>
    <property type="match status" value="1"/>
</dbReference>
<feature type="transmembrane region" description="Helical" evidence="6">
    <location>
        <begin position="286"/>
        <end position="305"/>
    </location>
</feature>
<dbReference type="PANTHER" id="PTHR30572">
    <property type="entry name" value="MEMBRANE COMPONENT OF TRANSPORTER-RELATED"/>
    <property type="match status" value="1"/>
</dbReference>
<reference evidence="9" key="1">
    <citation type="submission" date="2022-01" db="EMBL/GenBank/DDBJ databases">
        <authorList>
            <person name="Jo J.-H."/>
            <person name="Im W.-T."/>
        </authorList>
    </citation>
    <scope>NUCLEOTIDE SEQUENCE</scope>
    <source>
        <strain evidence="9">NA20</strain>
    </source>
</reference>
<name>A0ABS9KKU6_9BACT</name>
<keyword evidence="10" id="KW-1185">Reference proteome</keyword>
<dbReference type="Proteomes" id="UP001165367">
    <property type="component" value="Unassembled WGS sequence"/>
</dbReference>
<feature type="domain" description="ABC3 transporter permease C-terminal" evidence="7">
    <location>
        <begin position="290"/>
        <end position="401"/>
    </location>
</feature>
<dbReference type="EMBL" id="JAKLTR010000001">
    <property type="protein sequence ID" value="MCG2612946.1"/>
    <property type="molecule type" value="Genomic_DNA"/>
</dbReference>
<dbReference type="PANTHER" id="PTHR30572:SF18">
    <property type="entry name" value="ABC-TYPE MACROLIDE FAMILY EXPORT SYSTEM PERMEASE COMPONENT 2"/>
    <property type="match status" value="1"/>
</dbReference>
<keyword evidence="2" id="KW-1003">Cell membrane</keyword>
<evidence type="ECO:0000256" key="2">
    <source>
        <dbReference type="ARBA" id="ARBA00022475"/>
    </source>
</evidence>
<dbReference type="Pfam" id="PF02687">
    <property type="entry name" value="FtsX"/>
    <property type="match status" value="2"/>
</dbReference>
<gene>
    <name evidence="9" type="ORF">LZZ85_01600</name>
</gene>
<evidence type="ECO:0000313" key="10">
    <source>
        <dbReference type="Proteomes" id="UP001165367"/>
    </source>
</evidence>
<evidence type="ECO:0000256" key="6">
    <source>
        <dbReference type="SAM" id="Phobius"/>
    </source>
</evidence>
<feature type="transmembrane region" description="Helical" evidence="6">
    <location>
        <begin position="21"/>
        <end position="41"/>
    </location>
</feature>
<organism evidence="9 10">
    <name type="scientific">Terrimonas ginsenosidimutans</name>
    <dbReference type="NCBI Taxonomy" id="2908004"/>
    <lineage>
        <taxon>Bacteria</taxon>
        <taxon>Pseudomonadati</taxon>
        <taxon>Bacteroidota</taxon>
        <taxon>Chitinophagia</taxon>
        <taxon>Chitinophagales</taxon>
        <taxon>Chitinophagaceae</taxon>
        <taxon>Terrimonas</taxon>
    </lineage>
</organism>